<proteinExistence type="predicted"/>
<name>A0A8S5PJY3_9CAUD</name>
<dbReference type="Gene3D" id="3.40.50.300">
    <property type="entry name" value="P-loop containing nucleotide triphosphate hydrolases"/>
    <property type="match status" value="1"/>
</dbReference>
<sequence length="516" mass="59328">MKQVDREALKEWESLKESIYNDTPIDESMSAADIEKHRLWLEAPGNEEEWERFFFPKYAKYPSAPFQAKARKRILYNPEWYEVLSWSRELAKSVKTMMAVLRLVLTGKKSTVILASATQKAAARLLAPYRANLESNRRIIQYYGEQASAGEWSELEFKTRGGAMFIGVGAGDAPRGARNEAVRPDVLLLDDFDTDEECLNPDVLDKKWDWWEHALYPTRSTSEPLLVIWCGNIIAEDCCIVRAGAMADHWDVVNIRDERGRSTWPEKNTEESIDRALSKISTKAQQAEYFNNPIVEGKTFGPRKWGRVPWRQFPFLCVYADPTQSEAKGSAKNKKGSLKAVWLLGKVGRVLYVIKGFLGKMTTEEFVSHFFTLYLYARARTKVPIFLVQENNSLQDPFFQQVFRPAFARKSREIGINLSVIPDEKKKTDKAVRIEANLEPLHREGLLVLNEAEREDPHMKALDEEFKFFTMALKFHADGVDCVEGGNRFIDDKMGEMQPMTAIPRTVVSRRNKYRQ</sequence>
<accession>A0A8S5PJY3</accession>
<reference evidence="1" key="1">
    <citation type="journal article" date="2021" name="Proc. Natl. Acad. Sci. U.S.A.">
        <title>A Catalog of Tens of Thousands of Viruses from Human Metagenomes Reveals Hidden Associations with Chronic Diseases.</title>
        <authorList>
            <person name="Tisza M.J."/>
            <person name="Buck C.B."/>
        </authorList>
    </citation>
    <scope>NUCLEOTIDE SEQUENCE</scope>
    <source>
        <strain evidence="1">CtcUB23</strain>
    </source>
</reference>
<dbReference type="EMBL" id="BK015445">
    <property type="protein sequence ID" value="DAE07056.1"/>
    <property type="molecule type" value="Genomic_DNA"/>
</dbReference>
<evidence type="ECO:0000313" key="1">
    <source>
        <dbReference type="EMBL" id="DAE07056.1"/>
    </source>
</evidence>
<dbReference type="InterPro" id="IPR027417">
    <property type="entry name" value="P-loop_NTPase"/>
</dbReference>
<protein>
    <submittedName>
        <fullName evidence="1">Large Terminase</fullName>
    </submittedName>
</protein>
<organism evidence="1">
    <name type="scientific">Siphoviridae sp. ctcUB23</name>
    <dbReference type="NCBI Taxonomy" id="2825573"/>
    <lineage>
        <taxon>Viruses</taxon>
        <taxon>Duplodnaviria</taxon>
        <taxon>Heunggongvirae</taxon>
        <taxon>Uroviricota</taxon>
        <taxon>Caudoviricetes</taxon>
    </lineage>
</organism>